<dbReference type="OrthoDB" id="2187714at2759"/>
<dbReference type="GO" id="GO:0005634">
    <property type="term" value="C:nucleus"/>
    <property type="evidence" value="ECO:0007669"/>
    <property type="project" value="TreeGrafter"/>
</dbReference>
<dbReference type="PANTHER" id="PTHR23351:SF57">
    <property type="entry name" value="TRANSCRIPTION FACTOR FOS-1"/>
    <property type="match status" value="1"/>
</dbReference>
<dbReference type="PROSITE" id="PS00036">
    <property type="entry name" value="BZIP_BASIC"/>
    <property type="match status" value="1"/>
</dbReference>
<dbReference type="PRINTS" id="PR00042">
    <property type="entry name" value="LEUZIPPRFOS"/>
</dbReference>
<evidence type="ECO:0000259" key="3">
    <source>
        <dbReference type="PROSITE" id="PS50217"/>
    </source>
</evidence>
<dbReference type="PANTHER" id="PTHR23351">
    <property type="entry name" value="FOS TRANSCRIPTION FACTOR-RELATED"/>
    <property type="match status" value="1"/>
</dbReference>
<dbReference type="SMART" id="SM00338">
    <property type="entry name" value="BRLZ"/>
    <property type="match status" value="1"/>
</dbReference>
<feature type="domain" description="BZIP" evidence="3">
    <location>
        <begin position="100"/>
        <end position="163"/>
    </location>
</feature>
<dbReference type="Pfam" id="PF00170">
    <property type="entry name" value="bZIP_1"/>
    <property type="match status" value="1"/>
</dbReference>
<evidence type="ECO:0000313" key="4">
    <source>
        <dbReference type="EMBL" id="CAB3397710.1"/>
    </source>
</evidence>
<evidence type="ECO:0000313" key="5">
    <source>
        <dbReference type="Proteomes" id="UP000494206"/>
    </source>
</evidence>
<feature type="region of interest" description="Disordered" evidence="2">
    <location>
        <begin position="76"/>
        <end position="110"/>
    </location>
</feature>
<dbReference type="InterPro" id="IPR004827">
    <property type="entry name" value="bZIP"/>
</dbReference>
<gene>
    <name evidence="4" type="ORF">CBOVIS_LOCUS1084</name>
</gene>
<protein>
    <recommendedName>
        <fullName evidence="3">BZIP domain-containing protein</fullName>
    </recommendedName>
</protein>
<dbReference type="InterPro" id="IPR000837">
    <property type="entry name" value="AP-1"/>
</dbReference>
<dbReference type="GO" id="GO:0000978">
    <property type="term" value="F:RNA polymerase II cis-regulatory region sequence-specific DNA binding"/>
    <property type="evidence" value="ECO:0007669"/>
    <property type="project" value="TreeGrafter"/>
</dbReference>
<feature type="region of interest" description="Disordered" evidence="2">
    <location>
        <begin position="279"/>
        <end position="306"/>
    </location>
</feature>
<feature type="compositionally biased region" description="Polar residues" evidence="2">
    <location>
        <begin position="76"/>
        <end position="87"/>
    </location>
</feature>
<feature type="compositionally biased region" description="Low complexity" evidence="2">
    <location>
        <begin position="292"/>
        <end position="305"/>
    </location>
</feature>
<evidence type="ECO:0000256" key="2">
    <source>
        <dbReference type="SAM" id="MobiDB-lite"/>
    </source>
</evidence>
<dbReference type="InterPro" id="IPR046347">
    <property type="entry name" value="bZIP_sf"/>
</dbReference>
<proteinExistence type="predicted"/>
<dbReference type="AlphaFoldDB" id="A0A8S1EDB8"/>
<name>A0A8S1EDB8_9PELO</name>
<comment type="caution">
    <text evidence="4">The sequence shown here is derived from an EMBL/GenBank/DDBJ whole genome shotgun (WGS) entry which is preliminary data.</text>
</comment>
<accession>A0A8S1EDB8</accession>
<sequence length="379" mass="42567">MVGDIEMNYNRQFWNDNRGFNEQYPNFFASESGSPSAQGLQSPLANQFAQINPSLGNQAWPFPDFYVGNSPMVQYNPTTTKKSSSGRKPSAMIDVDDEDDEKRMKRRQRNKEAAARCRQRRLDLMADLQKQVDNYRARNRQRETELENVRKQINALQNFISTHDCKMSPEQKKALLSNIAMIPPPTHLVMPQPPMPRRSDSAMMSIVSGSTGSSGQSSPTEDYKPTIDQLKQLPPIASIKRPAPPVAPRNEDRFVEPEPKIPKIEHDRVLASLASNTADDVERPSTLPMLPSAPTSTAITTPSRPFQMPALPSTATTTTAKEHSLFSPSLGEWRFAFEQHWPHSFRPADNEFCANGRTDASPYFGLRSPPAMSPWDSYA</sequence>
<feature type="region of interest" description="Disordered" evidence="2">
    <location>
        <begin position="359"/>
        <end position="379"/>
    </location>
</feature>
<dbReference type="Gene3D" id="1.20.5.170">
    <property type="match status" value="1"/>
</dbReference>
<evidence type="ECO:0000256" key="1">
    <source>
        <dbReference type="SAM" id="Coils"/>
    </source>
</evidence>
<feature type="coiled-coil region" evidence="1">
    <location>
        <begin position="125"/>
        <end position="159"/>
    </location>
</feature>
<dbReference type="EMBL" id="CADEPM010000001">
    <property type="protein sequence ID" value="CAB3397710.1"/>
    <property type="molecule type" value="Genomic_DNA"/>
</dbReference>
<keyword evidence="5" id="KW-1185">Reference proteome</keyword>
<dbReference type="SUPFAM" id="SSF57959">
    <property type="entry name" value="Leucine zipper domain"/>
    <property type="match status" value="1"/>
</dbReference>
<dbReference type="PROSITE" id="PS50217">
    <property type="entry name" value="BZIP"/>
    <property type="match status" value="1"/>
</dbReference>
<reference evidence="4 5" key="1">
    <citation type="submission" date="2020-04" db="EMBL/GenBank/DDBJ databases">
        <authorList>
            <person name="Laetsch R D."/>
            <person name="Stevens L."/>
            <person name="Kumar S."/>
            <person name="Blaxter L. M."/>
        </authorList>
    </citation>
    <scope>NUCLEOTIDE SEQUENCE [LARGE SCALE GENOMIC DNA]</scope>
</reference>
<dbReference type="CDD" id="cd14699">
    <property type="entry name" value="bZIP_Fos_like"/>
    <property type="match status" value="1"/>
</dbReference>
<organism evidence="4 5">
    <name type="scientific">Caenorhabditis bovis</name>
    <dbReference type="NCBI Taxonomy" id="2654633"/>
    <lineage>
        <taxon>Eukaryota</taxon>
        <taxon>Metazoa</taxon>
        <taxon>Ecdysozoa</taxon>
        <taxon>Nematoda</taxon>
        <taxon>Chromadorea</taxon>
        <taxon>Rhabditida</taxon>
        <taxon>Rhabditina</taxon>
        <taxon>Rhabditomorpha</taxon>
        <taxon>Rhabditoidea</taxon>
        <taxon>Rhabditidae</taxon>
        <taxon>Peloderinae</taxon>
        <taxon>Caenorhabditis</taxon>
    </lineage>
</organism>
<dbReference type="GO" id="GO:0000981">
    <property type="term" value="F:DNA-binding transcription factor activity, RNA polymerase II-specific"/>
    <property type="evidence" value="ECO:0007669"/>
    <property type="project" value="TreeGrafter"/>
</dbReference>
<dbReference type="Proteomes" id="UP000494206">
    <property type="component" value="Unassembled WGS sequence"/>
</dbReference>
<keyword evidence="1" id="KW-0175">Coiled coil</keyword>